<proteinExistence type="predicted"/>
<reference evidence="1 2" key="1">
    <citation type="submission" date="2023-10" db="EMBL/GenBank/DDBJ databases">
        <title>Glaciecola aquimarina strain GGW-M5 nov., isolated from a coastal seawater.</title>
        <authorList>
            <person name="Bayburt H."/>
            <person name="Kim J.M."/>
            <person name="Choi B.J."/>
            <person name="Jeon C.O."/>
        </authorList>
    </citation>
    <scope>NUCLEOTIDE SEQUENCE [LARGE SCALE GENOMIC DNA]</scope>
    <source>
        <strain evidence="1 2">KCTC 32108</strain>
    </source>
</reference>
<evidence type="ECO:0000313" key="1">
    <source>
        <dbReference type="EMBL" id="MDU0353115.1"/>
    </source>
</evidence>
<sequence>MSSHLFHSLFKKITTYVGILVILFWTGSVSSQTSCSVQSVADDFTTNSYSQNSGSVNWSGNWTEIGESDGVNSGVARVNNSLCSDGSCLRLGITSGSGAGTYNNVGVYRQVDLHGASSATLSFVYRSGVNIGDQTVVLSISNDGGASWTSLRSYYIGSTDTSANSQSFDISSYVADNTQIRFLASANNAEIGMYIDDISISYQPTCSATPIAEYRFEETNWDGTANEVLDYSGNNYHGRVTNGSTPKSSFPALTGPLGTCGYASQTSGSIEIQGLPLDTTTDGVKTTITFWMNWDGTSSIMPIGWSYHDLFLVRGGIGFNTGNADLYGVSSAGLANGWHHIAVEFTNGSVSQNRIHIDGVEQVLSQRTGSPNNDNTYVNSTLRIGGWINSRSYDFYGLIDEVRIYDRELSTAQIETIMSERHPCPAKPIAEYRFDELLYNDLDNTVQEHVGGLNGQAGFRRCCYWQSV</sequence>
<gene>
    <name evidence="1" type="ORF">RS130_03485</name>
</gene>
<dbReference type="EMBL" id="JAWDIO010000002">
    <property type="protein sequence ID" value="MDU0353115.1"/>
    <property type="molecule type" value="Genomic_DNA"/>
</dbReference>
<dbReference type="RefSeq" id="WP_316024809.1">
    <property type="nucleotide sequence ID" value="NZ_JAWDIO010000002.1"/>
</dbReference>
<accession>A0ABU3SSZ3</accession>
<evidence type="ECO:0000313" key="2">
    <source>
        <dbReference type="Proteomes" id="UP001247805"/>
    </source>
</evidence>
<dbReference type="Proteomes" id="UP001247805">
    <property type="component" value="Unassembled WGS sequence"/>
</dbReference>
<comment type="caution">
    <text evidence="1">The sequence shown here is derived from an EMBL/GenBank/DDBJ whole genome shotgun (WGS) entry which is preliminary data.</text>
</comment>
<organism evidence="1 2">
    <name type="scientific">Paraglaciecola aquimarina</name>
    <dbReference type="NCBI Taxonomy" id="1235557"/>
    <lineage>
        <taxon>Bacteria</taxon>
        <taxon>Pseudomonadati</taxon>
        <taxon>Pseudomonadota</taxon>
        <taxon>Gammaproteobacteria</taxon>
        <taxon>Alteromonadales</taxon>
        <taxon>Alteromonadaceae</taxon>
        <taxon>Paraglaciecola</taxon>
    </lineage>
</organism>
<dbReference type="SUPFAM" id="SSF49899">
    <property type="entry name" value="Concanavalin A-like lectins/glucanases"/>
    <property type="match status" value="1"/>
</dbReference>
<dbReference type="Gene3D" id="2.60.120.200">
    <property type="match status" value="1"/>
</dbReference>
<name>A0ABU3SSZ3_9ALTE</name>
<dbReference type="Gene3D" id="2.60.120.260">
    <property type="entry name" value="Galactose-binding domain-like"/>
    <property type="match status" value="1"/>
</dbReference>
<dbReference type="Pfam" id="PF13385">
    <property type="entry name" value="Laminin_G_3"/>
    <property type="match status" value="1"/>
</dbReference>
<protein>
    <submittedName>
        <fullName evidence="1">LamG-like jellyroll fold domain-containing protein</fullName>
    </submittedName>
</protein>
<keyword evidence="2" id="KW-1185">Reference proteome</keyword>
<dbReference type="InterPro" id="IPR013320">
    <property type="entry name" value="ConA-like_dom_sf"/>
</dbReference>